<dbReference type="InterPro" id="IPR025662">
    <property type="entry name" value="Sigma_54_int_dom_ATP-bd_1"/>
</dbReference>
<proteinExistence type="predicted"/>
<evidence type="ECO:0000259" key="3">
    <source>
        <dbReference type="Pfam" id="PF26633"/>
    </source>
</evidence>
<dbReference type="Proteomes" id="UP000749646">
    <property type="component" value="Unassembled WGS sequence"/>
</dbReference>
<organism evidence="4 5">
    <name type="scientific">Modicella reniformis</name>
    <dbReference type="NCBI Taxonomy" id="1440133"/>
    <lineage>
        <taxon>Eukaryota</taxon>
        <taxon>Fungi</taxon>
        <taxon>Fungi incertae sedis</taxon>
        <taxon>Mucoromycota</taxon>
        <taxon>Mortierellomycotina</taxon>
        <taxon>Mortierellomycetes</taxon>
        <taxon>Mortierellales</taxon>
        <taxon>Mortierellaceae</taxon>
        <taxon>Modicella</taxon>
    </lineage>
</organism>
<reference evidence="4" key="1">
    <citation type="journal article" date="2020" name="Fungal Divers.">
        <title>Resolving the Mortierellaceae phylogeny through synthesis of multi-gene phylogenetics and phylogenomics.</title>
        <authorList>
            <person name="Vandepol N."/>
            <person name="Liber J."/>
            <person name="Desiro A."/>
            <person name="Na H."/>
            <person name="Kennedy M."/>
            <person name="Barry K."/>
            <person name="Grigoriev I.V."/>
            <person name="Miller A.N."/>
            <person name="O'Donnell K."/>
            <person name="Stajich J.E."/>
            <person name="Bonito G."/>
        </authorList>
    </citation>
    <scope>NUCLEOTIDE SEQUENCE</scope>
    <source>
        <strain evidence="4">MES-2147</strain>
    </source>
</reference>
<feature type="domain" description="G" evidence="1">
    <location>
        <begin position="597"/>
        <end position="701"/>
    </location>
</feature>
<dbReference type="PROSITE" id="PS00675">
    <property type="entry name" value="SIGMA54_INTERACT_1"/>
    <property type="match status" value="1"/>
</dbReference>
<feature type="domain" description="SNTX MACPF/CDC-like" evidence="2">
    <location>
        <begin position="3"/>
        <end position="255"/>
    </location>
</feature>
<dbReference type="SUPFAM" id="SSF52540">
    <property type="entry name" value="P-loop containing nucleoside triphosphate hydrolases"/>
    <property type="match status" value="1"/>
</dbReference>
<dbReference type="InterPro" id="IPR006073">
    <property type="entry name" value="GTP-bd"/>
</dbReference>
<evidence type="ECO:0000313" key="5">
    <source>
        <dbReference type="Proteomes" id="UP000749646"/>
    </source>
</evidence>
<sequence>MDIPNVGQAMALGELYDARTGLSTNISVLKKILPQTLIESRDETAINTKLTTSESYKEKFDILDVSGNLKVNILAGLVSVNAKGKYLTTEKTTSKLVKIAMSYALQTKLDRINIRSNMMRDYINTNALNSSMATHVVTGIQWGANVVCSFEHTLQEGESKEEVSDSLRGSVATVKVDVDGGSTLSKKSKESNKETSFEINVVGDVVPGREYPTTVDDAIMFLRNIPESVKATNEGKGSVVKYKLEPIGSVREHFGIQNKIEPVLSIIQADLITKVETICDTIIENRIRLNETLQDILDHKQYISATEVNRINKEIKFFRQDEEEFRSSLCKTVTAIQTGKAEEAPEKAFAKLFETFENGSCSSFVVDNVITSYQPLSRHISFRRYCKEVNIEVIPRGREIFDVLSMTDTTFILHIPESFDYTTVQKSNDWHIFNLLREDNKDEIFWIHEASISPTDPLSKDLTKLTIIKYYGTRRSDDQDVFRPSILRPSVQLSGTELISQDERTELEGNFLRMPCPLSHEGKCRRDAIKWTCCACEDFLEYKYDKVVYCRCGKTPLENCTFRCDSSAHGYQYKKLHAQSIPSIRAKMDSGDDEINILLLGETGVGKSTFINAFANYLQYPSLEIAESMPMKTLIQTSFEIEGRKVTVGEPDKNEKMTDGQSSTQSCRSYVFPLNDDFKIRWIDTPGIGDTRGVKQDRMNFEEIMNYISRYPKINGICILLAPNNSRLTTLFQFCIDELLLHLHKSAANNILFAFTKTRGTFYRVGDTKVPLETYLEKLKEERGITIPFQENTKFCFDNESFRLCAALKQGVVFDQRDKDDFGKSWTRSVEEAKRMVKRICDLTPHMTKDTVSLNMARGSILLLSPAMAHINEIITVQAKDIKDLKDKALKGEITADELEKKVMTTFMDLESVPLSYPRTVCSSESCMDIRNGNRIYKTYCHASCGINGPISEVRNDVRLKNCSAMSSGTCQVCLCPWFTHVHVRVHRRLVETKRPDAAHQRDFEVQLSKVKELKASIVKIDEQINAQRSEKEVIFKALVTFTSFLLQNSILYQNNAILEYIDMSISIQERAVQSSEEKDFSIVKSLRDQREEYKAQIEIFEKAIKDGVTDADEITVTDVINAKNALFKLKTYGPALLDAQKQGERSQTLSLHRETQITEVHNTGDWNL</sequence>
<keyword evidence="5" id="KW-1185">Reference proteome</keyword>
<name>A0A9P6SSW6_9FUNG</name>
<evidence type="ECO:0000259" key="1">
    <source>
        <dbReference type="Pfam" id="PF01926"/>
    </source>
</evidence>
<dbReference type="PANTHER" id="PTHR32046">
    <property type="entry name" value="G DOMAIN-CONTAINING PROTEIN"/>
    <property type="match status" value="1"/>
</dbReference>
<dbReference type="InterPro" id="IPR027417">
    <property type="entry name" value="P-loop_NTPase"/>
</dbReference>
<feature type="non-terminal residue" evidence="4">
    <location>
        <position position="1169"/>
    </location>
</feature>
<accession>A0A9P6SSW6</accession>
<dbReference type="Pfam" id="PF26633">
    <property type="entry name" value="DUF8206"/>
    <property type="match status" value="1"/>
</dbReference>
<dbReference type="PANTHER" id="PTHR32046:SF11">
    <property type="entry name" value="IMMUNE-ASSOCIATED NUCLEOTIDE-BINDING PROTEIN 10-LIKE"/>
    <property type="match status" value="1"/>
</dbReference>
<dbReference type="InterPro" id="IPR058519">
    <property type="entry name" value="DUF8206"/>
</dbReference>
<evidence type="ECO:0000313" key="4">
    <source>
        <dbReference type="EMBL" id="KAF9998962.1"/>
    </source>
</evidence>
<dbReference type="InterPro" id="IPR056072">
    <property type="entry name" value="SNTX_MACPF/CDC-like_dom"/>
</dbReference>
<feature type="domain" description="DUF8206" evidence="3">
    <location>
        <begin position="915"/>
        <end position="986"/>
    </location>
</feature>
<gene>
    <name evidence="4" type="ORF">BGZ65_005607</name>
</gene>
<dbReference type="Pfam" id="PF24674">
    <property type="entry name" value="MACPF_SNTX"/>
    <property type="match status" value="1"/>
</dbReference>
<dbReference type="EMBL" id="JAAAHW010000794">
    <property type="protein sequence ID" value="KAF9998962.1"/>
    <property type="molecule type" value="Genomic_DNA"/>
</dbReference>
<protein>
    <recommendedName>
        <fullName evidence="6">G domain-containing protein</fullName>
    </recommendedName>
</protein>
<evidence type="ECO:0000259" key="2">
    <source>
        <dbReference type="Pfam" id="PF24674"/>
    </source>
</evidence>
<dbReference type="OrthoDB" id="8954335at2759"/>
<dbReference type="GO" id="GO:0005525">
    <property type="term" value="F:GTP binding"/>
    <property type="evidence" value="ECO:0007669"/>
    <property type="project" value="InterPro"/>
</dbReference>
<evidence type="ECO:0008006" key="6">
    <source>
        <dbReference type="Google" id="ProtNLM"/>
    </source>
</evidence>
<dbReference type="Pfam" id="PF01926">
    <property type="entry name" value="MMR_HSR1"/>
    <property type="match status" value="1"/>
</dbReference>
<comment type="caution">
    <text evidence="4">The sequence shown here is derived from an EMBL/GenBank/DDBJ whole genome shotgun (WGS) entry which is preliminary data.</text>
</comment>
<dbReference type="AlphaFoldDB" id="A0A9P6SSW6"/>
<dbReference type="Gene3D" id="3.40.50.300">
    <property type="entry name" value="P-loop containing nucleotide triphosphate hydrolases"/>
    <property type="match status" value="1"/>
</dbReference>